<evidence type="ECO:0000259" key="5">
    <source>
        <dbReference type="PROSITE" id="PS50930"/>
    </source>
</evidence>
<dbReference type="SUPFAM" id="SSF52172">
    <property type="entry name" value="CheY-like"/>
    <property type="match status" value="1"/>
</dbReference>
<dbReference type="OrthoDB" id="9809318at2"/>
<keyword evidence="3" id="KW-0597">Phosphoprotein</keyword>
<evidence type="ECO:0000313" key="7">
    <source>
        <dbReference type="Proteomes" id="UP000187338"/>
    </source>
</evidence>
<feature type="domain" description="HTH LytTR-type" evidence="5">
    <location>
        <begin position="148"/>
        <end position="253"/>
    </location>
</feature>
<name>A0A1L8D298_9THEO</name>
<proteinExistence type="predicted"/>
<dbReference type="InterPro" id="IPR011006">
    <property type="entry name" value="CheY-like_superfamily"/>
</dbReference>
<dbReference type="RefSeq" id="WP_075865467.1">
    <property type="nucleotide sequence ID" value="NZ_BDJL01000036.1"/>
</dbReference>
<evidence type="ECO:0000259" key="4">
    <source>
        <dbReference type="PROSITE" id="PS50110"/>
    </source>
</evidence>
<gene>
    <name evidence="6" type="ORF">ciss_12390</name>
</gene>
<dbReference type="PROSITE" id="PS50930">
    <property type="entry name" value="HTH_LYTTR"/>
    <property type="match status" value="1"/>
</dbReference>
<dbReference type="PROSITE" id="PS50110">
    <property type="entry name" value="RESPONSE_REGULATORY"/>
    <property type="match status" value="1"/>
</dbReference>
<dbReference type="Gene3D" id="3.40.50.2300">
    <property type="match status" value="1"/>
</dbReference>
<dbReference type="STRING" id="661089.ciss_12390"/>
<dbReference type="PANTHER" id="PTHR37299:SF1">
    <property type="entry name" value="STAGE 0 SPORULATION PROTEIN A HOMOLOG"/>
    <property type="match status" value="1"/>
</dbReference>
<accession>A0A1L8D298</accession>
<keyword evidence="7" id="KW-1185">Reference proteome</keyword>
<evidence type="ECO:0000256" key="1">
    <source>
        <dbReference type="ARBA" id="ARBA00018672"/>
    </source>
</evidence>
<dbReference type="InterPro" id="IPR046947">
    <property type="entry name" value="LytR-like"/>
</dbReference>
<comment type="caution">
    <text evidence="6">The sequence shown here is derived from an EMBL/GenBank/DDBJ whole genome shotgun (WGS) entry which is preliminary data.</text>
</comment>
<dbReference type="Proteomes" id="UP000187338">
    <property type="component" value="Unassembled WGS sequence"/>
</dbReference>
<evidence type="ECO:0000256" key="2">
    <source>
        <dbReference type="ARBA" id="ARBA00024867"/>
    </source>
</evidence>
<dbReference type="AlphaFoldDB" id="A0A1L8D298"/>
<keyword evidence="6" id="KW-0238">DNA-binding</keyword>
<reference evidence="7" key="1">
    <citation type="submission" date="2016-12" db="EMBL/GenBank/DDBJ databases">
        <title>Draft Genome Sequences od Carboxydothermus pertinax and islandicus, Hydrogenogenic Carboxydotrophic Bacteria.</title>
        <authorList>
            <person name="Fukuyama Y."/>
            <person name="Ohmae K."/>
            <person name="Yoneda Y."/>
            <person name="Yoshida T."/>
            <person name="Sako Y."/>
        </authorList>
    </citation>
    <scope>NUCLEOTIDE SEQUENCE [LARGE SCALE GENOMIC DNA]</scope>
    <source>
        <strain evidence="7">SET</strain>
    </source>
</reference>
<dbReference type="InterPro" id="IPR007492">
    <property type="entry name" value="LytTR_DNA-bd_dom"/>
</dbReference>
<dbReference type="PANTHER" id="PTHR37299">
    <property type="entry name" value="TRANSCRIPTIONAL REGULATOR-RELATED"/>
    <property type="match status" value="1"/>
</dbReference>
<dbReference type="Gene3D" id="2.40.50.1020">
    <property type="entry name" value="LytTr DNA-binding domain"/>
    <property type="match status" value="1"/>
</dbReference>
<dbReference type="SMART" id="SM00850">
    <property type="entry name" value="LytTR"/>
    <property type="match status" value="1"/>
</dbReference>
<protein>
    <recommendedName>
        <fullName evidence="1">Stage 0 sporulation protein A homolog</fullName>
    </recommendedName>
</protein>
<dbReference type="GO" id="GO:0000156">
    <property type="term" value="F:phosphorelay response regulator activity"/>
    <property type="evidence" value="ECO:0007669"/>
    <property type="project" value="InterPro"/>
</dbReference>
<evidence type="ECO:0000256" key="3">
    <source>
        <dbReference type="PROSITE-ProRule" id="PRU00169"/>
    </source>
</evidence>
<comment type="function">
    <text evidence="2">May play the central regulatory role in sporulation. It may be an element of the effector pathway responsible for the activation of sporulation genes in response to nutritional stress. Spo0A may act in concert with spo0H (a sigma factor) to control the expression of some genes that are critical to the sporulation process.</text>
</comment>
<dbReference type="GO" id="GO:0003677">
    <property type="term" value="F:DNA binding"/>
    <property type="evidence" value="ECO:0007669"/>
    <property type="project" value="UniProtKB-KW"/>
</dbReference>
<dbReference type="EMBL" id="BDJL01000036">
    <property type="protein sequence ID" value="GAV25306.1"/>
    <property type="molecule type" value="Genomic_DNA"/>
</dbReference>
<dbReference type="InterPro" id="IPR001789">
    <property type="entry name" value="Sig_transdc_resp-reg_receiver"/>
</dbReference>
<dbReference type="SMART" id="SM00448">
    <property type="entry name" value="REC"/>
    <property type="match status" value="1"/>
</dbReference>
<feature type="modified residue" description="4-aspartylphosphate" evidence="3">
    <location>
        <position position="54"/>
    </location>
</feature>
<dbReference type="Pfam" id="PF04397">
    <property type="entry name" value="LytTR"/>
    <property type="match status" value="1"/>
</dbReference>
<sequence length="253" mass="29272">MLKVIIGEDDPAMRLVLRRVLEGISGIEVIGEAGNGRQLVSLVEEFKPDVVFVDVDLPEMNGVEAAREIFDIDPKIFIIFATAYDSYTHEAFEVYAFDYLIKPFKLERIKQTMERIIELKGERDKSGIVERPMTPLAGENRENKNLKLLVYSNDKCTVVNVHEIIVITRFDRKTVIHTARGSFTTYETLKQLEERIKNEKLFRCHKSYMINVDMITEIIPFGNKSYLVKLANVKETAIITQEKLKEFQEKYCL</sequence>
<evidence type="ECO:0000313" key="6">
    <source>
        <dbReference type="EMBL" id="GAV25306.1"/>
    </source>
</evidence>
<dbReference type="Pfam" id="PF00072">
    <property type="entry name" value="Response_reg"/>
    <property type="match status" value="1"/>
</dbReference>
<organism evidence="6 7">
    <name type="scientific">Carboxydothermus islandicus</name>
    <dbReference type="NCBI Taxonomy" id="661089"/>
    <lineage>
        <taxon>Bacteria</taxon>
        <taxon>Bacillati</taxon>
        <taxon>Bacillota</taxon>
        <taxon>Clostridia</taxon>
        <taxon>Thermoanaerobacterales</taxon>
        <taxon>Thermoanaerobacteraceae</taxon>
        <taxon>Carboxydothermus</taxon>
    </lineage>
</organism>
<feature type="domain" description="Response regulatory" evidence="4">
    <location>
        <begin position="3"/>
        <end position="117"/>
    </location>
</feature>